<dbReference type="CDD" id="cd05233">
    <property type="entry name" value="SDR_c"/>
    <property type="match status" value="1"/>
</dbReference>
<comment type="similarity">
    <text evidence="1">Belongs to the short-chain dehydrogenases/reductases (SDR) family.</text>
</comment>
<protein>
    <submittedName>
        <fullName evidence="3">3-oxoacyl-(Acyl-carrier protein) reductase</fullName>
    </submittedName>
</protein>
<dbReference type="InterPro" id="IPR002347">
    <property type="entry name" value="SDR_fam"/>
</dbReference>
<sequence>MQQIVETHNPLNLVNNVGIVKPALLDDVEIEDFHLLMSINARSALLSTQALVPTMKQHGFGRVVTTTSRVILGKEQRTCYAATKGALTAMSRTWALELAPFGITVNCVAPGPIATTAFWENNPKDSPQYKKSFHQYRQERWAV</sequence>
<dbReference type="InterPro" id="IPR036291">
    <property type="entry name" value="NAD(P)-bd_dom_sf"/>
</dbReference>
<evidence type="ECO:0000313" key="3">
    <source>
        <dbReference type="EMBL" id="GAM62819.1"/>
    </source>
</evidence>
<comment type="caution">
    <text evidence="3">The sequence shown here is derived from an EMBL/GenBank/DDBJ whole genome shotgun (WGS) entry which is preliminary data.</text>
</comment>
<organism evidence="3 4">
    <name type="scientific">Vibrio ishigakensis</name>
    <dbReference type="NCBI Taxonomy" id="1481914"/>
    <lineage>
        <taxon>Bacteria</taxon>
        <taxon>Pseudomonadati</taxon>
        <taxon>Pseudomonadota</taxon>
        <taxon>Gammaproteobacteria</taxon>
        <taxon>Vibrionales</taxon>
        <taxon>Vibrionaceae</taxon>
        <taxon>Vibrio</taxon>
    </lineage>
</organism>
<dbReference type="SUPFAM" id="SSF51735">
    <property type="entry name" value="NAD(P)-binding Rossmann-fold domains"/>
    <property type="match status" value="1"/>
</dbReference>
<dbReference type="PANTHER" id="PTHR48107">
    <property type="entry name" value="NADPH-DEPENDENT ALDEHYDE REDUCTASE-LIKE PROTEIN, CHLOROPLASTIC-RELATED"/>
    <property type="match status" value="1"/>
</dbReference>
<dbReference type="Proteomes" id="UP000031670">
    <property type="component" value="Unassembled WGS sequence"/>
</dbReference>
<name>A0A0B8PJA1_9VIBR</name>
<dbReference type="AlphaFoldDB" id="A0A0B8PJA1"/>
<accession>A0A0B8PJA1</accession>
<gene>
    <name evidence="3" type="ORF">JCM19232_4496</name>
</gene>
<reference evidence="3 4" key="2">
    <citation type="submission" date="2015-01" db="EMBL/GenBank/DDBJ databases">
        <authorList>
            <consortium name="NBRP consortium"/>
            <person name="Sawabe T."/>
            <person name="Meirelles P."/>
            <person name="Feng G."/>
            <person name="Sayaka M."/>
            <person name="Hattori M."/>
            <person name="Ohkuma M."/>
        </authorList>
    </citation>
    <scope>NUCLEOTIDE SEQUENCE [LARGE SCALE GENOMIC DNA]</scope>
    <source>
        <strain evidence="3 4">JCM19232</strain>
    </source>
</reference>
<evidence type="ECO:0000256" key="1">
    <source>
        <dbReference type="ARBA" id="ARBA00006484"/>
    </source>
</evidence>
<reference evidence="3 4" key="1">
    <citation type="submission" date="2015-01" db="EMBL/GenBank/DDBJ databases">
        <title>Vibrio sp. C5 JCM 19232 whole genome shotgun sequence.</title>
        <authorList>
            <person name="Sawabe T."/>
            <person name="Meirelles P."/>
            <person name="Feng G."/>
            <person name="Sayaka M."/>
            <person name="Hattori M."/>
            <person name="Ohkuma M."/>
        </authorList>
    </citation>
    <scope>NUCLEOTIDE SEQUENCE [LARGE SCALE GENOMIC DNA]</scope>
    <source>
        <strain evidence="3 4">JCM19232</strain>
    </source>
</reference>
<dbReference type="PANTHER" id="PTHR48107:SF7">
    <property type="entry name" value="RE15974P"/>
    <property type="match status" value="1"/>
</dbReference>
<dbReference type="EMBL" id="BBSA01000007">
    <property type="protein sequence ID" value="GAM62819.1"/>
    <property type="molecule type" value="Genomic_DNA"/>
</dbReference>
<proteinExistence type="inferred from homology"/>
<evidence type="ECO:0000256" key="2">
    <source>
        <dbReference type="ARBA" id="ARBA00023002"/>
    </source>
</evidence>
<dbReference type="Gene3D" id="3.40.50.720">
    <property type="entry name" value="NAD(P)-binding Rossmann-like Domain"/>
    <property type="match status" value="1"/>
</dbReference>
<dbReference type="PRINTS" id="PR00081">
    <property type="entry name" value="GDHRDH"/>
</dbReference>
<dbReference type="GO" id="GO:0016614">
    <property type="term" value="F:oxidoreductase activity, acting on CH-OH group of donors"/>
    <property type="evidence" value="ECO:0007669"/>
    <property type="project" value="UniProtKB-ARBA"/>
</dbReference>
<evidence type="ECO:0000313" key="4">
    <source>
        <dbReference type="Proteomes" id="UP000031670"/>
    </source>
</evidence>
<keyword evidence="2" id="KW-0560">Oxidoreductase</keyword>
<dbReference type="Pfam" id="PF00106">
    <property type="entry name" value="adh_short"/>
    <property type="match status" value="1"/>
</dbReference>